<protein>
    <submittedName>
        <fullName evidence="1">Uncharacterized protein</fullName>
    </submittedName>
</protein>
<sequence>MYEVFGLLRDAFEANGHPLGIEASATALVKFYRATHASFTTLAGEHNWWTYWARVCSYMKLQADAHVPIVDIILHATDIDCRVPTIVFLDEFQGSGVYERHLQVAARRARGVVCVLSGTTMCFREMVHNTGRRAGEERDLDSSALLSGNTWSATMIRKPQLKRLTPNREGVVSPLIWGLLLHSRPRFLQFYESDSCLKHVNGTDVLPPLLGLARGWVGSRFPQPDSCSLDNITDLVEFHLYYGFTGKADAGNPDMQKLDIAFAHEVLVNAGAASLGPNVVTGGAGDGMDHAYHMSKWLRSRSGEVCLKIDGGPLSAEVSRHLFMASAPRVSD</sequence>
<reference evidence="1 2" key="1">
    <citation type="journal article" date="2018" name="PLoS ONE">
        <title>The draft genome of Kipferlia bialata reveals reductive genome evolution in fornicate parasites.</title>
        <authorList>
            <person name="Tanifuji G."/>
            <person name="Takabayashi S."/>
            <person name="Kume K."/>
            <person name="Takagi M."/>
            <person name="Nakayama T."/>
            <person name="Kamikawa R."/>
            <person name="Inagaki Y."/>
            <person name="Hashimoto T."/>
        </authorList>
    </citation>
    <scope>NUCLEOTIDE SEQUENCE [LARGE SCALE GENOMIC DNA]</scope>
    <source>
        <strain evidence="1">NY0173</strain>
    </source>
</reference>
<accession>A0A391NPJ9</accession>
<proteinExistence type="predicted"/>
<organism evidence="1 2">
    <name type="scientific">Kipferlia bialata</name>
    <dbReference type="NCBI Taxonomy" id="797122"/>
    <lineage>
        <taxon>Eukaryota</taxon>
        <taxon>Metamonada</taxon>
        <taxon>Carpediemonas-like organisms</taxon>
        <taxon>Kipferlia</taxon>
    </lineage>
</organism>
<gene>
    <name evidence="1" type="ORF">KIPB_009974</name>
</gene>
<evidence type="ECO:0000313" key="1">
    <source>
        <dbReference type="EMBL" id="GCA63445.1"/>
    </source>
</evidence>
<dbReference type="Proteomes" id="UP000265618">
    <property type="component" value="Unassembled WGS sequence"/>
</dbReference>
<comment type="caution">
    <text evidence="1">The sequence shown here is derived from an EMBL/GenBank/DDBJ whole genome shotgun (WGS) entry which is preliminary data.</text>
</comment>
<name>A0A391NPJ9_9EUKA</name>
<keyword evidence="2" id="KW-1185">Reference proteome</keyword>
<dbReference type="AlphaFoldDB" id="A0A391NPJ9"/>
<dbReference type="EMBL" id="BDIP01003549">
    <property type="protein sequence ID" value="GCA63445.1"/>
    <property type="molecule type" value="Genomic_DNA"/>
</dbReference>
<evidence type="ECO:0000313" key="2">
    <source>
        <dbReference type="Proteomes" id="UP000265618"/>
    </source>
</evidence>